<organism evidence="5 6">
    <name type="scientific">Paenibacillus glycinis</name>
    <dbReference type="NCBI Taxonomy" id="2697035"/>
    <lineage>
        <taxon>Bacteria</taxon>
        <taxon>Bacillati</taxon>
        <taxon>Bacillota</taxon>
        <taxon>Bacilli</taxon>
        <taxon>Bacillales</taxon>
        <taxon>Paenibacillaceae</taxon>
        <taxon>Paenibacillus</taxon>
    </lineage>
</organism>
<dbReference type="Gene3D" id="1.10.10.10">
    <property type="entry name" value="Winged helix-like DNA-binding domain superfamily/Winged helix DNA-binding domain"/>
    <property type="match status" value="1"/>
</dbReference>
<dbReference type="Proteomes" id="UP000665561">
    <property type="component" value="Unassembled WGS sequence"/>
</dbReference>
<evidence type="ECO:0000256" key="3">
    <source>
        <dbReference type="ARBA" id="ARBA00023163"/>
    </source>
</evidence>
<dbReference type="PROSITE" id="PS00894">
    <property type="entry name" value="HTH_DEOR_1"/>
    <property type="match status" value="1"/>
</dbReference>
<dbReference type="SMART" id="SM01134">
    <property type="entry name" value="DeoRC"/>
    <property type="match status" value="1"/>
</dbReference>
<dbReference type="InterPro" id="IPR050313">
    <property type="entry name" value="Carb_Metab_HTH_regulators"/>
</dbReference>
<dbReference type="PANTHER" id="PTHR30363">
    <property type="entry name" value="HTH-TYPE TRANSCRIPTIONAL REGULATOR SRLR-RELATED"/>
    <property type="match status" value="1"/>
</dbReference>
<dbReference type="PROSITE" id="PS51000">
    <property type="entry name" value="HTH_DEOR_2"/>
    <property type="match status" value="1"/>
</dbReference>
<comment type="caution">
    <text evidence="5">The sequence shown here is derived from an EMBL/GenBank/DDBJ whole genome shotgun (WGS) entry which is preliminary data.</text>
</comment>
<dbReference type="PANTHER" id="PTHR30363:SF44">
    <property type="entry name" value="AGA OPERON TRANSCRIPTIONAL REPRESSOR-RELATED"/>
    <property type="match status" value="1"/>
</dbReference>
<evidence type="ECO:0000256" key="1">
    <source>
        <dbReference type="ARBA" id="ARBA00023015"/>
    </source>
</evidence>
<evidence type="ECO:0000313" key="5">
    <source>
        <dbReference type="EMBL" id="NBD22971.1"/>
    </source>
</evidence>
<dbReference type="InterPro" id="IPR037171">
    <property type="entry name" value="NagB/RpiA_transferase-like"/>
</dbReference>
<dbReference type="Pfam" id="PF00455">
    <property type="entry name" value="DeoRC"/>
    <property type="match status" value="1"/>
</dbReference>
<evidence type="ECO:0000313" key="6">
    <source>
        <dbReference type="Proteomes" id="UP000665561"/>
    </source>
</evidence>
<dbReference type="InterPro" id="IPR036388">
    <property type="entry name" value="WH-like_DNA-bd_sf"/>
</dbReference>
<dbReference type="SUPFAM" id="SSF100950">
    <property type="entry name" value="NagB/RpiA/CoA transferase-like"/>
    <property type="match status" value="1"/>
</dbReference>
<dbReference type="PRINTS" id="PR00037">
    <property type="entry name" value="HTHLACR"/>
</dbReference>
<reference evidence="5 6" key="1">
    <citation type="submission" date="2020-01" db="EMBL/GenBank/DDBJ databases">
        <title>Paenibacillus soybeanensis sp. nov. isolated from the nodules of soybean (Glycine max(L.) Merr).</title>
        <authorList>
            <person name="Wang H."/>
        </authorList>
    </citation>
    <scope>NUCLEOTIDE SEQUENCE [LARGE SCALE GENOMIC DNA]</scope>
    <source>
        <strain evidence="5 6">T1</strain>
    </source>
</reference>
<keyword evidence="1" id="KW-0805">Transcription regulation</keyword>
<accession>A0ABW9XK90</accession>
<dbReference type="InterPro" id="IPR036390">
    <property type="entry name" value="WH_DNA-bd_sf"/>
</dbReference>
<sequence length="260" mass="29478">MSSAKRRNEILQEVLRDGAVLVEDLADRYQLSVETIRRDLRILHDKGLLRRNYGGAEKKEQMTWEMPYTERINYHVEQKKAISKEVINLLENGDSVFLDGNTTGLTLSRLIPDHKELIIVTNSIMVAFNLSQKKTRSEVYIVGGKVGDNGLTSGLKLQQELKQYRFDKGLFSCAGITPQGLYFSKMEPQSTAVTLSDQSHQLILMADSSKMNQTAFLFGMETKRIHVLVTDEGIPVPILEKLRDMIPRVIVAKLDEQLPD</sequence>
<dbReference type="Pfam" id="PF08220">
    <property type="entry name" value="HTH_DeoR"/>
    <property type="match status" value="1"/>
</dbReference>
<evidence type="ECO:0000259" key="4">
    <source>
        <dbReference type="PROSITE" id="PS51000"/>
    </source>
</evidence>
<protein>
    <submittedName>
        <fullName evidence="5">DeoR family transcriptional regulator</fullName>
    </submittedName>
</protein>
<dbReference type="InterPro" id="IPR018356">
    <property type="entry name" value="Tscrpt_reg_HTH_DeoR_CS"/>
</dbReference>
<proteinExistence type="predicted"/>
<dbReference type="RefSeq" id="WP_161741285.1">
    <property type="nucleotide sequence ID" value="NZ_JAAAMV010000001.1"/>
</dbReference>
<keyword evidence="2" id="KW-0238">DNA-binding</keyword>
<keyword evidence="3" id="KW-0804">Transcription</keyword>
<evidence type="ECO:0000256" key="2">
    <source>
        <dbReference type="ARBA" id="ARBA00023125"/>
    </source>
</evidence>
<dbReference type="SUPFAM" id="SSF46785">
    <property type="entry name" value="Winged helix' DNA-binding domain"/>
    <property type="match status" value="1"/>
</dbReference>
<name>A0ABW9XK90_9BACL</name>
<feature type="domain" description="HTH deoR-type" evidence="4">
    <location>
        <begin position="3"/>
        <end position="58"/>
    </location>
</feature>
<dbReference type="SMART" id="SM00420">
    <property type="entry name" value="HTH_DEOR"/>
    <property type="match status" value="1"/>
</dbReference>
<dbReference type="EMBL" id="JAAAMV010000001">
    <property type="protein sequence ID" value="NBD22971.1"/>
    <property type="molecule type" value="Genomic_DNA"/>
</dbReference>
<gene>
    <name evidence="5" type="ORF">GT019_03695</name>
</gene>
<keyword evidence="6" id="KW-1185">Reference proteome</keyword>
<dbReference type="InterPro" id="IPR014036">
    <property type="entry name" value="DeoR-like_C"/>
</dbReference>
<dbReference type="InterPro" id="IPR001034">
    <property type="entry name" value="DeoR_HTH"/>
</dbReference>